<accession>A0ABP0E0J0</accession>
<dbReference type="Proteomes" id="UP001642502">
    <property type="component" value="Unassembled WGS sequence"/>
</dbReference>
<feature type="region of interest" description="Disordered" evidence="5">
    <location>
        <begin position="365"/>
        <end position="390"/>
    </location>
</feature>
<evidence type="ECO:0000313" key="8">
    <source>
        <dbReference type="Proteomes" id="UP001642502"/>
    </source>
</evidence>
<sequence>MKSVGGSDTGFSGGNDGAAGNVITFDASNFYDGQAYSPADSVYVGNGSDDAMNGTAKNFGFTVASKDYDVTDVYLSIVHNGSTIAKASSFLTGPDTGVTISYTLLPQTARNAPTKGTITIIDTNSVLASGYDSTALYFEVLWTQTGGSSGASYSRSFAFVDPADLVAGAVPTTLLAQFANTEPVRSASYIHMQSSVATTVSMSATTTASMTKATNTDTSASLTGPAKSGGSSGLGKGAIAGIAVGTIAAVAIIAAIVFFVLCRHRKRRLAKDGYKSALLANPVDSYRGAGRNSILGRPNADVTFVKMDNLGEKNTLGGDAGTAERGSSGPNTPQKPPAVTAPAMRSQVAALIEDDMTPEDVARLEAEERELDADIENAMRRRADASGRQG</sequence>
<evidence type="ECO:0000256" key="1">
    <source>
        <dbReference type="ARBA" id="ARBA00004167"/>
    </source>
</evidence>
<dbReference type="PANTHER" id="PTHR15549:SF33">
    <property type="entry name" value="MEMBRANE PROTEIN WSC4, PUTATIVE (AFU_ORTHOLOGUE AFUA_5G09020)-RELATED"/>
    <property type="match status" value="1"/>
</dbReference>
<keyword evidence="8" id="KW-1185">Reference proteome</keyword>
<dbReference type="EMBL" id="CAWUON010000110">
    <property type="protein sequence ID" value="CAK7273388.1"/>
    <property type="molecule type" value="Genomic_DNA"/>
</dbReference>
<evidence type="ECO:0000256" key="3">
    <source>
        <dbReference type="ARBA" id="ARBA00022989"/>
    </source>
</evidence>
<keyword evidence="2 6" id="KW-0812">Transmembrane</keyword>
<evidence type="ECO:0000313" key="7">
    <source>
        <dbReference type="EMBL" id="CAK7273388.1"/>
    </source>
</evidence>
<keyword evidence="4 6" id="KW-0472">Membrane</keyword>
<dbReference type="PANTHER" id="PTHR15549">
    <property type="entry name" value="PAIRED IMMUNOGLOBULIN-LIKE TYPE 2 RECEPTOR"/>
    <property type="match status" value="1"/>
</dbReference>
<protein>
    <submittedName>
        <fullName evidence="7">Uncharacterized protein</fullName>
    </submittedName>
</protein>
<feature type="region of interest" description="Disordered" evidence="5">
    <location>
        <begin position="311"/>
        <end position="347"/>
    </location>
</feature>
<gene>
    <name evidence="7" type="ORF">SEPCBS119000_005628</name>
</gene>
<proteinExistence type="predicted"/>
<feature type="compositionally biased region" description="Basic and acidic residues" evidence="5">
    <location>
        <begin position="377"/>
        <end position="390"/>
    </location>
</feature>
<comment type="subcellular location">
    <subcellularLocation>
        <location evidence="1">Membrane</location>
        <topology evidence="1">Single-pass membrane protein</topology>
    </subcellularLocation>
</comment>
<evidence type="ECO:0000256" key="4">
    <source>
        <dbReference type="ARBA" id="ARBA00023136"/>
    </source>
</evidence>
<evidence type="ECO:0000256" key="5">
    <source>
        <dbReference type="SAM" id="MobiDB-lite"/>
    </source>
</evidence>
<keyword evidence="3 6" id="KW-1133">Transmembrane helix</keyword>
<feature type="transmembrane region" description="Helical" evidence="6">
    <location>
        <begin position="238"/>
        <end position="261"/>
    </location>
</feature>
<dbReference type="InterPro" id="IPR051694">
    <property type="entry name" value="Immunoregulatory_rcpt-like"/>
</dbReference>
<comment type="caution">
    <text evidence="7">The sequence shown here is derived from an EMBL/GenBank/DDBJ whole genome shotgun (WGS) entry which is preliminary data.</text>
</comment>
<reference evidence="7 8" key="1">
    <citation type="submission" date="2024-01" db="EMBL/GenBank/DDBJ databases">
        <authorList>
            <person name="Allen C."/>
            <person name="Tagirdzhanova G."/>
        </authorList>
    </citation>
    <scope>NUCLEOTIDE SEQUENCE [LARGE SCALE GENOMIC DNA]</scope>
    <source>
        <strain evidence="7 8">CBS 119000</strain>
    </source>
</reference>
<evidence type="ECO:0000256" key="6">
    <source>
        <dbReference type="SAM" id="Phobius"/>
    </source>
</evidence>
<evidence type="ECO:0000256" key="2">
    <source>
        <dbReference type="ARBA" id="ARBA00022692"/>
    </source>
</evidence>
<name>A0ABP0E0J0_9PEZI</name>
<organism evidence="7 8">
    <name type="scientific">Sporothrix epigloea</name>
    <dbReference type="NCBI Taxonomy" id="1892477"/>
    <lineage>
        <taxon>Eukaryota</taxon>
        <taxon>Fungi</taxon>
        <taxon>Dikarya</taxon>
        <taxon>Ascomycota</taxon>
        <taxon>Pezizomycotina</taxon>
        <taxon>Sordariomycetes</taxon>
        <taxon>Sordariomycetidae</taxon>
        <taxon>Ophiostomatales</taxon>
        <taxon>Ophiostomataceae</taxon>
        <taxon>Sporothrix</taxon>
    </lineage>
</organism>